<evidence type="ECO:0008006" key="4">
    <source>
        <dbReference type="Google" id="ProtNLM"/>
    </source>
</evidence>
<dbReference type="EMBL" id="JBGCUC010000025">
    <property type="protein sequence ID" value="MFG6078677.1"/>
    <property type="molecule type" value="Genomic_DNA"/>
</dbReference>
<feature type="chain" id="PRO_5045891498" description="SMP-30/Gluconolactonase/LRE-like region domain-containing protein" evidence="1">
    <location>
        <begin position="28"/>
        <end position="353"/>
    </location>
</feature>
<proteinExistence type="predicted"/>
<dbReference type="InterPro" id="IPR011042">
    <property type="entry name" value="6-blade_b-propeller_TolB-like"/>
</dbReference>
<dbReference type="RefSeq" id="WP_394150272.1">
    <property type="nucleotide sequence ID" value="NZ_JBGCUC010000025.1"/>
</dbReference>
<evidence type="ECO:0000256" key="1">
    <source>
        <dbReference type="SAM" id="SignalP"/>
    </source>
</evidence>
<keyword evidence="3" id="KW-1185">Reference proteome</keyword>
<sequence>MTFLKISKFVSITLAFCMAINTETLHAQEFIGYIENTVNPEDMVVIPATTWVVASTDKTPGKSKPGYFYLINTVTGVAQLANAKVAPLSSTGDPACKPLNLSDLAMSGLAIRNTNDGALQLMAVNRGKRMSIEFFNVDLSTSEPALTWSGCVVMPDKAFPNAVIPLGDDGMAVTISFETDNKKFMQQLENKVNTGYLLEWNKQNGFRRVANSELSLNNGLEISSDGKFYYIAGWGNESILRLPTSSGKSKPQQVNIGMKPDNLSWSSKGKLIVAGQLQSAGSIFNCVASEKDICPVPFKIIEVDPDTLATLGVLVDDAKMENYAAATTGLEVGNELWVSAFRNTKIARYRLGK</sequence>
<feature type="signal peptide" evidence="1">
    <location>
        <begin position="1"/>
        <end position="27"/>
    </location>
</feature>
<comment type="caution">
    <text evidence="2">The sequence shown here is derived from an EMBL/GenBank/DDBJ whole genome shotgun (WGS) entry which is preliminary data.</text>
</comment>
<dbReference type="Proteomes" id="UP001605250">
    <property type="component" value="Unassembled WGS sequence"/>
</dbReference>
<dbReference type="Gene3D" id="2.120.10.30">
    <property type="entry name" value="TolB, C-terminal domain"/>
    <property type="match status" value="1"/>
</dbReference>
<gene>
    <name evidence="2" type="ORF">AB3U87_20195</name>
</gene>
<accession>A0ABW7CRG9</accession>
<name>A0ABW7CRG9_9GAMM</name>
<dbReference type="SUPFAM" id="SSF63829">
    <property type="entry name" value="Calcium-dependent phosphotriesterase"/>
    <property type="match status" value="1"/>
</dbReference>
<evidence type="ECO:0000313" key="3">
    <source>
        <dbReference type="Proteomes" id="UP001605250"/>
    </source>
</evidence>
<protein>
    <recommendedName>
        <fullName evidence="4">SMP-30/Gluconolactonase/LRE-like region domain-containing protein</fullName>
    </recommendedName>
</protein>
<organism evidence="2 3">
    <name type="scientific">Erwinia plantamica</name>
    <dbReference type="NCBI Taxonomy" id="3237104"/>
    <lineage>
        <taxon>Bacteria</taxon>
        <taxon>Pseudomonadati</taxon>
        <taxon>Pseudomonadota</taxon>
        <taxon>Gammaproteobacteria</taxon>
        <taxon>Enterobacterales</taxon>
        <taxon>Erwiniaceae</taxon>
        <taxon>Erwinia</taxon>
    </lineage>
</organism>
<reference evidence="2 3" key="1">
    <citation type="submission" date="2024-07" db="EMBL/GenBank/DDBJ databases">
        <title>Novel bacterial strain Erwinia sp. OPT-41 promoting growth of various crops.</title>
        <authorList>
            <person name="Egorshina A."/>
            <person name="Lukyantsev M.A."/>
            <person name="Golubev S.N."/>
            <person name="Muratova A.Y."/>
            <person name="Bulygina E.A."/>
        </authorList>
    </citation>
    <scope>NUCLEOTIDE SEQUENCE [LARGE SCALE GENOMIC DNA]</scope>
    <source>
        <strain evidence="2 3">OPT-41</strain>
    </source>
</reference>
<evidence type="ECO:0000313" key="2">
    <source>
        <dbReference type="EMBL" id="MFG6078677.1"/>
    </source>
</evidence>
<keyword evidence="1" id="KW-0732">Signal</keyword>